<dbReference type="Proteomes" id="UP001556367">
    <property type="component" value="Unassembled WGS sequence"/>
</dbReference>
<reference evidence="3" key="1">
    <citation type="submission" date="2024-06" db="EMBL/GenBank/DDBJ databases">
        <title>Multi-omics analyses provide insights into the biosynthesis of the anticancer antibiotic pleurotin in Hohenbuehelia grisea.</title>
        <authorList>
            <person name="Weaver J.A."/>
            <person name="Alberti F."/>
        </authorList>
    </citation>
    <scope>NUCLEOTIDE SEQUENCE [LARGE SCALE GENOMIC DNA]</scope>
    <source>
        <strain evidence="3">T-177</strain>
    </source>
</reference>
<evidence type="ECO:0000313" key="2">
    <source>
        <dbReference type="EMBL" id="KAL0959243.1"/>
    </source>
</evidence>
<dbReference type="EMBL" id="JASNQZ010000003">
    <property type="protein sequence ID" value="KAL0959243.1"/>
    <property type="molecule type" value="Genomic_DNA"/>
</dbReference>
<accession>A0ABR3JVG4</accession>
<feature type="compositionally biased region" description="Acidic residues" evidence="1">
    <location>
        <begin position="87"/>
        <end position="97"/>
    </location>
</feature>
<sequence length="474" mass="52735">MLAGTQYFTSQRTMNAIAAALSHTCNPRNLEDGYYPAFNCTLTELFESFEDLRVCPRPNLHLSSAELQMRKLADSYIPPGNTGNVADADDSVVEDVDDASHDDRRSMRLGLKRDADEKARQKAQREAAEKAQALQVAAQEAVVALQASQAKADDFEDMDIFADISFSSQGTITDKNSLNVSPDLTLYHTITAPMKKPINLDWLYSWKLRHGQKVVHECLRILMEIKSQPTRRRPNDPTKRKVWKQDRNELFETASNDMIFYLAIYFARDLLARSVVAMVASGLHWKWVHFSRDEIPELDFSVPLSELRKTGAVWKNVAARSKAFQKLGRAKIFALGTEPSDRALTEMREKTLQIAKDHGLYPLTMLPAKGKGQGDAEEDADKQNSDSDDGQSQSEGEESEVAHSWEGDSDEEYSGEEDTGGVSINEEDGGNENDGDEDSGNENDGDEDSGDEYSGDEYSGDEDSGDEDSGDESD</sequence>
<feature type="region of interest" description="Disordered" evidence="1">
    <location>
        <begin position="363"/>
        <end position="474"/>
    </location>
</feature>
<comment type="caution">
    <text evidence="2">The sequence shown here is derived from an EMBL/GenBank/DDBJ whole genome shotgun (WGS) entry which is preliminary data.</text>
</comment>
<evidence type="ECO:0000256" key="1">
    <source>
        <dbReference type="SAM" id="MobiDB-lite"/>
    </source>
</evidence>
<feature type="region of interest" description="Disordered" evidence="1">
    <location>
        <begin position="78"/>
        <end position="124"/>
    </location>
</feature>
<feature type="compositionally biased region" description="Basic and acidic residues" evidence="1">
    <location>
        <begin position="98"/>
        <end position="124"/>
    </location>
</feature>
<organism evidence="2 3">
    <name type="scientific">Hohenbuehelia grisea</name>
    <dbReference type="NCBI Taxonomy" id="104357"/>
    <lineage>
        <taxon>Eukaryota</taxon>
        <taxon>Fungi</taxon>
        <taxon>Dikarya</taxon>
        <taxon>Basidiomycota</taxon>
        <taxon>Agaricomycotina</taxon>
        <taxon>Agaricomycetes</taxon>
        <taxon>Agaricomycetidae</taxon>
        <taxon>Agaricales</taxon>
        <taxon>Pleurotineae</taxon>
        <taxon>Pleurotaceae</taxon>
        <taxon>Hohenbuehelia</taxon>
    </lineage>
</organism>
<evidence type="ECO:0000313" key="3">
    <source>
        <dbReference type="Proteomes" id="UP001556367"/>
    </source>
</evidence>
<feature type="compositionally biased region" description="Acidic residues" evidence="1">
    <location>
        <begin position="407"/>
        <end position="474"/>
    </location>
</feature>
<keyword evidence="3" id="KW-1185">Reference proteome</keyword>
<proteinExistence type="predicted"/>
<name>A0ABR3JVG4_9AGAR</name>
<protein>
    <submittedName>
        <fullName evidence="2">Uncharacterized protein</fullName>
    </submittedName>
</protein>
<gene>
    <name evidence="2" type="ORF">HGRIS_014516</name>
</gene>